<reference evidence="1 2" key="1">
    <citation type="submission" date="2017-07" db="EMBL/GenBank/DDBJ databases">
        <title>Draft genome of Ochrobactrum lupini type strain LUP21.</title>
        <authorList>
            <person name="Krzyzanowska D.M."/>
            <person name="Jafra S."/>
        </authorList>
    </citation>
    <scope>NUCLEOTIDE SEQUENCE [LARGE SCALE GENOMIC DNA]</scope>
    <source>
        <strain evidence="1 2">LUP21</strain>
    </source>
</reference>
<dbReference type="Proteomes" id="UP000216363">
    <property type="component" value="Unassembled WGS sequence"/>
</dbReference>
<dbReference type="AlphaFoldDB" id="A0A256GSZ1"/>
<comment type="caution">
    <text evidence="1">The sequence shown here is derived from an EMBL/GenBank/DDBJ whole genome shotgun (WGS) entry which is preliminary data.</text>
</comment>
<organism evidence="1 2">
    <name type="scientific">Brucella lupini</name>
    <dbReference type="NCBI Taxonomy" id="255457"/>
    <lineage>
        <taxon>Bacteria</taxon>
        <taxon>Pseudomonadati</taxon>
        <taxon>Pseudomonadota</taxon>
        <taxon>Alphaproteobacteria</taxon>
        <taxon>Hyphomicrobiales</taxon>
        <taxon>Brucellaceae</taxon>
        <taxon>Brucella/Ochrobactrum group</taxon>
        <taxon>Brucella</taxon>
    </lineage>
</organism>
<accession>A0A256GSZ1</accession>
<proteinExistence type="predicted"/>
<gene>
    <name evidence="1" type="ORF">CES86_2461</name>
</gene>
<evidence type="ECO:0000313" key="2">
    <source>
        <dbReference type="Proteomes" id="UP000216363"/>
    </source>
</evidence>
<evidence type="ECO:0000313" key="1">
    <source>
        <dbReference type="EMBL" id="OYR29896.1"/>
    </source>
</evidence>
<sequence length="42" mass="4828">MSYLRRVDTDIIPNFHFRETAVSVIGSLNVDRIWPKCDGAMC</sequence>
<name>A0A256GSZ1_9HYPH</name>
<dbReference type="EMBL" id="NNRN01000046">
    <property type="protein sequence ID" value="OYR29896.1"/>
    <property type="molecule type" value="Genomic_DNA"/>
</dbReference>
<protein>
    <submittedName>
        <fullName evidence="1">Uncharacterized protein</fullName>
    </submittedName>
</protein>